<evidence type="ECO:0000313" key="4">
    <source>
        <dbReference type="EMBL" id="MDR6244396.1"/>
    </source>
</evidence>
<comment type="caution">
    <text evidence="4">The sequence shown here is derived from an EMBL/GenBank/DDBJ whole genome shotgun (WGS) entry which is preliminary data.</text>
</comment>
<evidence type="ECO:0000256" key="2">
    <source>
        <dbReference type="ARBA" id="ARBA00023315"/>
    </source>
</evidence>
<dbReference type="InterPro" id="IPR016181">
    <property type="entry name" value="Acyl_CoA_acyltransferase"/>
</dbReference>
<gene>
    <name evidence="4" type="ORF">JOC58_002289</name>
</gene>
<sequence>MSIITIQQRTAQHADLRQLIAELDEDLLLRYPPELIHGMDLDHPDVENNTFMVAYVDDQPAGCGAIRKLDEQYTELKRFFVRGTYRRQGIASRLLQALESAAVEQGFMGIRLETGIKQQEAMAFYERNGYVPIELFGEYIGEEQSRCYEKMPLQPIGDDVQHVGN</sequence>
<name>A0ABU1IZN1_9BACL</name>
<reference evidence="4 5" key="1">
    <citation type="submission" date="2023-07" db="EMBL/GenBank/DDBJ databases">
        <title>Genomic Encyclopedia of Type Strains, Phase IV (KMG-IV): sequencing the most valuable type-strain genomes for metagenomic binning, comparative biology and taxonomic classification.</title>
        <authorList>
            <person name="Goeker M."/>
        </authorList>
    </citation>
    <scope>NUCLEOTIDE SEQUENCE [LARGE SCALE GENOMIC DNA]</scope>
    <source>
        <strain evidence="4 5">DSM 22170</strain>
    </source>
</reference>
<proteinExistence type="predicted"/>
<dbReference type="InterPro" id="IPR000182">
    <property type="entry name" value="GNAT_dom"/>
</dbReference>
<dbReference type="PROSITE" id="PS51186">
    <property type="entry name" value="GNAT"/>
    <property type="match status" value="1"/>
</dbReference>
<dbReference type="RefSeq" id="WP_188773803.1">
    <property type="nucleotide sequence ID" value="NZ_BMMB01000001.1"/>
</dbReference>
<organism evidence="4 5">
    <name type="scientific">Paenibacillus hunanensis</name>
    <dbReference type="NCBI Taxonomy" id="539262"/>
    <lineage>
        <taxon>Bacteria</taxon>
        <taxon>Bacillati</taxon>
        <taxon>Bacillota</taxon>
        <taxon>Bacilli</taxon>
        <taxon>Bacillales</taxon>
        <taxon>Paenibacillaceae</taxon>
        <taxon>Paenibacillus</taxon>
    </lineage>
</organism>
<accession>A0ABU1IZN1</accession>
<dbReference type="EMBL" id="JAVDQH010000008">
    <property type="protein sequence ID" value="MDR6244396.1"/>
    <property type="molecule type" value="Genomic_DNA"/>
</dbReference>
<keyword evidence="2" id="KW-0012">Acyltransferase</keyword>
<dbReference type="PANTHER" id="PTHR43877">
    <property type="entry name" value="AMINOALKYLPHOSPHONATE N-ACETYLTRANSFERASE-RELATED-RELATED"/>
    <property type="match status" value="1"/>
</dbReference>
<dbReference type="Pfam" id="PF00583">
    <property type="entry name" value="Acetyltransf_1"/>
    <property type="match status" value="1"/>
</dbReference>
<evidence type="ECO:0000313" key="5">
    <source>
        <dbReference type="Proteomes" id="UP001185028"/>
    </source>
</evidence>
<dbReference type="PANTHER" id="PTHR43877:SF5">
    <property type="entry name" value="BLL8307 PROTEIN"/>
    <property type="match status" value="1"/>
</dbReference>
<dbReference type="Proteomes" id="UP001185028">
    <property type="component" value="Unassembled WGS sequence"/>
</dbReference>
<dbReference type="CDD" id="cd04301">
    <property type="entry name" value="NAT_SF"/>
    <property type="match status" value="1"/>
</dbReference>
<dbReference type="InterPro" id="IPR050832">
    <property type="entry name" value="Bact_Acetyltransf"/>
</dbReference>
<feature type="domain" description="N-acetyltransferase" evidence="3">
    <location>
        <begin position="6"/>
        <end position="154"/>
    </location>
</feature>
<keyword evidence="1" id="KW-0808">Transferase</keyword>
<protein>
    <submittedName>
        <fullName evidence="4">GNAT superfamily N-acetyltransferase</fullName>
    </submittedName>
</protein>
<dbReference type="Gene3D" id="3.40.630.30">
    <property type="match status" value="1"/>
</dbReference>
<evidence type="ECO:0000256" key="1">
    <source>
        <dbReference type="ARBA" id="ARBA00022679"/>
    </source>
</evidence>
<dbReference type="SUPFAM" id="SSF55729">
    <property type="entry name" value="Acyl-CoA N-acyltransferases (Nat)"/>
    <property type="match status" value="1"/>
</dbReference>
<keyword evidence="5" id="KW-1185">Reference proteome</keyword>
<evidence type="ECO:0000259" key="3">
    <source>
        <dbReference type="PROSITE" id="PS51186"/>
    </source>
</evidence>